<sequence>MNTSMKPSSYLAKSSTGKMRPKVRNVFISFLLVFALLLNLAVLYKKHFTQCGSETCVPSRVRFSVDQYIHVAFFGKYTFKNMKIVRGMANTFQSILENTQHPIYLHVLIDPNSKLRTSRTLRKVARSLRRGLNQVTFYDVNDMAEQNKAAISLIRKYFFSKDVGRYKDDIFFLTEVFYDAFPKRLRKVIFLDVDLKFLSDIRLLHQEFDKFEPQNVLGIGPDLQPQYRIDFAKYRNKNPGTSVGSPRPGNQGFNTGVVLFDLDRMRNSSLYKSLINDTALDILCKKYQFEGYLGHQDFYTLTGMEYPELYYKLDCAWNRQLDVGWRHEVSKELFEKYHQCDGEIHVIHANGDSLLKDAKL</sequence>
<organism evidence="1 2">
    <name type="scientific">Larinioides sclopetarius</name>
    <dbReference type="NCBI Taxonomy" id="280406"/>
    <lineage>
        <taxon>Eukaryota</taxon>
        <taxon>Metazoa</taxon>
        <taxon>Ecdysozoa</taxon>
        <taxon>Arthropoda</taxon>
        <taxon>Chelicerata</taxon>
        <taxon>Arachnida</taxon>
        <taxon>Araneae</taxon>
        <taxon>Araneomorphae</taxon>
        <taxon>Entelegynae</taxon>
        <taxon>Araneoidea</taxon>
        <taxon>Araneidae</taxon>
        <taxon>Larinioides</taxon>
    </lineage>
</organism>
<evidence type="ECO:0000313" key="2">
    <source>
        <dbReference type="Proteomes" id="UP001497382"/>
    </source>
</evidence>
<dbReference type="SUPFAM" id="SSF53448">
    <property type="entry name" value="Nucleotide-diphospho-sugar transferases"/>
    <property type="match status" value="1"/>
</dbReference>
<proteinExistence type="predicted"/>
<dbReference type="AlphaFoldDB" id="A0AAV2ASD2"/>
<dbReference type="InterPro" id="IPR029044">
    <property type="entry name" value="Nucleotide-diphossugar_trans"/>
</dbReference>
<dbReference type="GO" id="GO:0016266">
    <property type="term" value="P:protein O-linked glycosylation via N-acetyl-galactosamine"/>
    <property type="evidence" value="ECO:0007669"/>
    <property type="project" value="TreeGrafter"/>
</dbReference>
<dbReference type="PANTHER" id="PTHR46612:SF1">
    <property type="entry name" value="XYLOSIDE XYLOSYLTRANSFERASE 1"/>
    <property type="match status" value="1"/>
</dbReference>
<dbReference type="PANTHER" id="PTHR46612">
    <property type="entry name" value="XYLOSIDE XYLOSYLTRANSFERASE 1"/>
    <property type="match status" value="1"/>
</dbReference>
<dbReference type="Pfam" id="PF01501">
    <property type="entry name" value="Glyco_transf_8"/>
    <property type="match status" value="1"/>
</dbReference>
<dbReference type="GO" id="GO:0005789">
    <property type="term" value="C:endoplasmic reticulum membrane"/>
    <property type="evidence" value="ECO:0007669"/>
    <property type="project" value="TreeGrafter"/>
</dbReference>
<dbReference type="EMBL" id="CAXIEN010000207">
    <property type="protein sequence ID" value="CAL1286722.1"/>
    <property type="molecule type" value="Genomic_DNA"/>
</dbReference>
<dbReference type="GO" id="GO:0140560">
    <property type="term" value="F:xylosyl alpha-1,3-xylosyltransferase activity"/>
    <property type="evidence" value="ECO:0007669"/>
    <property type="project" value="TreeGrafter"/>
</dbReference>
<dbReference type="Proteomes" id="UP001497382">
    <property type="component" value="Unassembled WGS sequence"/>
</dbReference>
<comment type="caution">
    <text evidence="1">The sequence shown here is derived from an EMBL/GenBank/DDBJ whole genome shotgun (WGS) entry which is preliminary data.</text>
</comment>
<reference evidence="1 2" key="1">
    <citation type="submission" date="2024-04" db="EMBL/GenBank/DDBJ databases">
        <authorList>
            <person name="Rising A."/>
            <person name="Reimegard J."/>
            <person name="Sonavane S."/>
            <person name="Akerstrom W."/>
            <person name="Nylinder S."/>
            <person name="Hedman E."/>
            <person name="Kallberg Y."/>
        </authorList>
    </citation>
    <scope>NUCLEOTIDE SEQUENCE [LARGE SCALE GENOMIC DNA]</scope>
</reference>
<dbReference type="InterPro" id="IPR042465">
    <property type="entry name" value="XXLT1"/>
</dbReference>
<evidence type="ECO:0000313" key="1">
    <source>
        <dbReference type="EMBL" id="CAL1286722.1"/>
    </source>
</evidence>
<evidence type="ECO:0008006" key="3">
    <source>
        <dbReference type="Google" id="ProtNLM"/>
    </source>
</evidence>
<protein>
    <recommendedName>
        <fullName evidence="3">Xyloside xylosyltransferase 1</fullName>
    </recommendedName>
</protein>
<dbReference type="InterPro" id="IPR002495">
    <property type="entry name" value="Glyco_trans_8"/>
</dbReference>
<name>A0AAV2ASD2_9ARAC</name>
<keyword evidence="2" id="KW-1185">Reference proteome</keyword>
<accession>A0AAV2ASD2</accession>
<gene>
    <name evidence="1" type="ORF">LARSCL_LOCUS14407</name>
</gene>
<dbReference type="Gene3D" id="3.90.550.10">
    <property type="entry name" value="Spore Coat Polysaccharide Biosynthesis Protein SpsA, Chain A"/>
    <property type="match status" value="1"/>
</dbReference>